<proteinExistence type="predicted"/>
<protein>
    <submittedName>
        <fullName evidence="1">Uncharacterized protein</fullName>
    </submittedName>
</protein>
<evidence type="ECO:0000313" key="2">
    <source>
        <dbReference type="Proteomes" id="UP000034794"/>
    </source>
</evidence>
<dbReference type="Proteomes" id="UP000034794">
    <property type="component" value="Unassembled WGS sequence"/>
</dbReference>
<name>A0A0G1PMB4_9BACT</name>
<accession>A0A0G1PMB4</accession>
<dbReference type="PATRIC" id="fig|1618381.3.peg.224"/>
<organism evidence="1 2">
    <name type="scientific">Candidatus Collierbacteria bacterium GW2011_GWA2_46_26</name>
    <dbReference type="NCBI Taxonomy" id="1618381"/>
    <lineage>
        <taxon>Bacteria</taxon>
        <taxon>Candidatus Collieribacteriota</taxon>
    </lineage>
</organism>
<dbReference type="AlphaFoldDB" id="A0A0G1PMB4"/>
<comment type="caution">
    <text evidence="1">The sequence shown here is derived from an EMBL/GenBank/DDBJ whole genome shotgun (WGS) entry which is preliminary data.</text>
</comment>
<reference evidence="1 2" key="1">
    <citation type="journal article" date="2015" name="Nature">
        <title>rRNA introns, odd ribosomes, and small enigmatic genomes across a large radiation of phyla.</title>
        <authorList>
            <person name="Brown C.T."/>
            <person name="Hug L.A."/>
            <person name="Thomas B.C."/>
            <person name="Sharon I."/>
            <person name="Castelle C.J."/>
            <person name="Singh A."/>
            <person name="Wilkins M.J."/>
            <person name="Williams K.H."/>
            <person name="Banfield J.F."/>
        </authorList>
    </citation>
    <scope>NUCLEOTIDE SEQUENCE [LARGE SCALE GENOMIC DNA]</scope>
</reference>
<evidence type="ECO:0000313" key="1">
    <source>
        <dbReference type="EMBL" id="KKU33939.1"/>
    </source>
</evidence>
<dbReference type="EMBL" id="LCMI01000001">
    <property type="protein sequence ID" value="KKU33939.1"/>
    <property type="molecule type" value="Genomic_DNA"/>
</dbReference>
<sequence length="136" mass="15728">MEEIKENIFQELWPGEKLLSTGNELPVLPQRPDMVTLTHDHSRSLVIMDSRRRVLAWYPAGHILDDRETDYDTEKLEADIISEIARRDIPLDFTVHDLELSKEEQDLLSGVKVFELEYLTGGVRVSFKDDDTEEDG</sequence>
<gene>
    <name evidence="1" type="ORF">UX47_C0001G0222</name>
</gene>